<dbReference type="Proteomes" id="UP000327108">
    <property type="component" value="Unassembled WGS sequence"/>
</dbReference>
<dbReference type="GO" id="GO:0048027">
    <property type="term" value="F:mRNA 5'-UTR binding"/>
    <property type="evidence" value="ECO:0007669"/>
    <property type="project" value="UniProtKB-UniRule"/>
</dbReference>
<comment type="function">
    <text evidence="4">Has a post-transcriptional repressor function in flagellum biogenesis. Associates with the 5'-UTR of fljK mRNA and promotes its degradation.</text>
</comment>
<dbReference type="PIRSF" id="PIRSF009533">
    <property type="entry name" value="FlbT"/>
    <property type="match status" value="1"/>
</dbReference>
<feature type="region of interest" description="Disordered" evidence="5">
    <location>
        <begin position="142"/>
        <end position="162"/>
    </location>
</feature>
<protein>
    <recommendedName>
        <fullName evidence="4">Probable flagellum biosynthesis repressor protein FlbT</fullName>
    </recommendedName>
</protein>
<dbReference type="GO" id="GO:1902209">
    <property type="term" value="P:negative regulation of bacterial-type flagellum assembly"/>
    <property type="evidence" value="ECO:0007669"/>
    <property type="project" value="UniProtKB-UniRule"/>
</dbReference>
<reference evidence="6 7" key="1">
    <citation type="submission" date="2019-09" db="EMBL/GenBank/DDBJ databases">
        <title>Biological control of the noxious weed angled onion (Allium triquetrum) thwarted by endophytic bacteria in Victoria, Australia.</title>
        <authorList>
            <person name="Tehranchian P."/>
            <person name="Adair R.J."/>
            <person name="Van T.H."/>
            <person name="Morrison P.D."/>
            <person name="Williams H."/>
            <person name="Lawrie A.C."/>
        </authorList>
    </citation>
    <scope>NUCLEOTIDE SEQUENCE [LARGE SCALE GENOMIC DNA]</scope>
    <source>
        <strain evidence="6 7">RPTAtOch1</strain>
    </source>
</reference>
<dbReference type="RefSeq" id="WP_151092911.1">
    <property type="nucleotide sequence ID" value="NZ_JBLZNM010000006.1"/>
</dbReference>
<comment type="caution">
    <text evidence="6">The sequence shown here is derived from an EMBL/GenBank/DDBJ whole genome shotgun (WGS) entry which is preliminary data.</text>
</comment>
<keyword evidence="7" id="KW-1185">Reference proteome</keyword>
<keyword evidence="1 4" id="KW-0678">Repressor</keyword>
<comment type="similarity">
    <text evidence="4">Belongs to the FlbT family.</text>
</comment>
<evidence type="ECO:0000256" key="2">
    <source>
        <dbReference type="ARBA" id="ARBA00022795"/>
    </source>
</evidence>
<organism evidence="6 7">
    <name type="scientific">Ochrobactrum quorumnocens</name>
    <dbReference type="NCBI Taxonomy" id="271865"/>
    <lineage>
        <taxon>Bacteria</taxon>
        <taxon>Pseudomonadati</taxon>
        <taxon>Pseudomonadota</taxon>
        <taxon>Alphaproteobacteria</taxon>
        <taxon>Hyphomicrobiales</taxon>
        <taxon>Brucellaceae</taxon>
        <taxon>Brucella/Ochrobactrum group</taxon>
        <taxon>Ochrobactrum</taxon>
    </lineage>
</organism>
<accession>A0A5N1K572</accession>
<keyword evidence="6" id="KW-0966">Cell projection</keyword>
<evidence type="ECO:0000256" key="3">
    <source>
        <dbReference type="ARBA" id="ARBA00022884"/>
    </source>
</evidence>
<dbReference type="EMBL" id="VYXQ01000007">
    <property type="protein sequence ID" value="KAA9368515.1"/>
    <property type="molecule type" value="Genomic_DNA"/>
</dbReference>
<dbReference type="GO" id="GO:0006402">
    <property type="term" value="P:mRNA catabolic process"/>
    <property type="evidence" value="ECO:0007669"/>
    <property type="project" value="InterPro"/>
</dbReference>
<keyword evidence="2 4" id="KW-1005">Bacterial flagellum biogenesis</keyword>
<gene>
    <name evidence="4 6" type="primary">flbT</name>
    <name evidence="6" type="ORF">F3W84_09160</name>
</gene>
<evidence type="ECO:0000256" key="1">
    <source>
        <dbReference type="ARBA" id="ARBA00022491"/>
    </source>
</evidence>
<keyword evidence="6" id="KW-0969">Cilium</keyword>
<keyword evidence="6" id="KW-0282">Flagellum</keyword>
<dbReference type="InterPro" id="IPR009967">
    <property type="entry name" value="Flagellum_FlbT"/>
</dbReference>
<proteinExistence type="inferred from homology"/>
<evidence type="ECO:0000313" key="7">
    <source>
        <dbReference type="Proteomes" id="UP000327108"/>
    </source>
</evidence>
<dbReference type="AlphaFoldDB" id="A0A5N1K572"/>
<dbReference type="Pfam" id="PF07378">
    <property type="entry name" value="FlbT"/>
    <property type="match status" value="1"/>
</dbReference>
<name>A0A5N1K572_9HYPH</name>
<evidence type="ECO:0000313" key="6">
    <source>
        <dbReference type="EMBL" id="KAA9368515.1"/>
    </source>
</evidence>
<dbReference type="NCBIfam" id="NF001995">
    <property type="entry name" value="PRK00794.1-1"/>
    <property type="match status" value="1"/>
</dbReference>
<sequence>MTNNNKSTHGNSANDKSAIRLSLRAGEKIYINGAVLKTDRKVSLELLNDATFLLENHVLQPDETTTPLRQLYFAAQMILIEPALREQARNTFAQMLKGMFAAFKDAEILNALKLVDELVHNGRVFEALKTIRAQYQREAELMGEAAPPVPAKQSEQPTEASL</sequence>
<feature type="compositionally biased region" description="Polar residues" evidence="5">
    <location>
        <begin position="153"/>
        <end position="162"/>
    </location>
</feature>
<dbReference type="GO" id="GO:0044781">
    <property type="term" value="P:bacterial-type flagellum organization"/>
    <property type="evidence" value="ECO:0007669"/>
    <property type="project" value="UniProtKB-KW"/>
</dbReference>
<keyword evidence="3 4" id="KW-0694">RNA-binding</keyword>
<dbReference type="HAMAP" id="MF_00783">
    <property type="entry name" value="FlbT"/>
    <property type="match status" value="1"/>
</dbReference>
<evidence type="ECO:0000256" key="4">
    <source>
        <dbReference type="HAMAP-Rule" id="MF_00783"/>
    </source>
</evidence>
<evidence type="ECO:0000256" key="5">
    <source>
        <dbReference type="SAM" id="MobiDB-lite"/>
    </source>
</evidence>